<comment type="subcellular location">
    <subcellularLocation>
        <location evidence="1">Cell membrane</location>
        <topology evidence="1">Multi-pass membrane protein</topology>
    </subcellularLocation>
    <subcellularLocation>
        <location evidence="7">Membrane</location>
        <topology evidence="7">Multi-pass membrane protein</topology>
    </subcellularLocation>
</comment>
<comment type="similarity">
    <text evidence="7">Belongs to the dicarboxylate/amino acid:cation symporter (DAACS) (TC 2.A.23) family.</text>
</comment>
<evidence type="ECO:0000256" key="2">
    <source>
        <dbReference type="ARBA" id="ARBA00022448"/>
    </source>
</evidence>
<evidence type="ECO:0000313" key="10">
    <source>
        <dbReference type="Proteomes" id="UP000019132"/>
    </source>
</evidence>
<dbReference type="GO" id="GO:0005886">
    <property type="term" value="C:plasma membrane"/>
    <property type="evidence" value="ECO:0007669"/>
    <property type="project" value="UniProtKB-SubCell"/>
</dbReference>
<dbReference type="AlphaFoldDB" id="K3X4P3"/>
<keyword evidence="7" id="KW-0769">Symport</keyword>
<dbReference type="EMBL" id="GL376601">
    <property type="status" value="NOT_ANNOTATED_CDS"/>
    <property type="molecule type" value="Genomic_DNA"/>
</dbReference>
<reference evidence="10" key="2">
    <citation type="submission" date="2010-04" db="EMBL/GenBank/DDBJ databases">
        <authorList>
            <person name="Buell R."/>
            <person name="Hamilton J."/>
            <person name="Hostetler J."/>
        </authorList>
    </citation>
    <scope>NUCLEOTIDE SEQUENCE [LARGE SCALE GENOMIC DNA]</scope>
    <source>
        <strain evidence="10">DAOM:BR144</strain>
    </source>
</reference>
<sequence length="254" mass="27746">MRKLSELTPNPSEMSLTPHSSHQQPKLSDLSMQQYEFEMRTDFTRKNKNKFGNGHDRGMPMLHEHVDLKDMMTSAYDHTARVSVILIILGAAIGVGLGLVLEKYDVNEDIAKWIALPGDLFIDALTCLITPMVFCSVVTCIGELVLAGKAMAIGGRTVSYFALASITSSSVGTIIGAIFANFFENDVPKILDTLPEVLRFRCPNSQLLTQLQNGGLVCRNATSDLALGAGQESLFYLNDTLGFFSLSNTTLSAF</sequence>
<dbReference type="PANTHER" id="PTHR42865:SF7">
    <property type="entry name" value="PROTON_GLUTAMATE-ASPARTATE SYMPORTER"/>
    <property type="match status" value="1"/>
</dbReference>
<keyword evidence="4 7" id="KW-0812">Transmembrane</keyword>
<dbReference type="PANTHER" id="PTHR42865">
    <property type="entry name" value="PROTON/GLUTAMATE-ASPARTATE SYMPORTER"/>
    <property type="match status" value="1"/>
</dbReference>
<keyword evidence="5 7" id="KW-1133">Transmembrane helix</keyword>
<evidence type="ECO:0000313" key="9">
    <source>
        <dbReference type="EnsemblProtists" id="PYU1_T012192"/>
    </source>
</evidence>
<dbReference type="eggNOG" id="KOG3787">
    <property type="taxonomic scope" value="Eukaryota"/>
</dbReference>
<dbReference type="Proteomes" id="UP000019132">
    <property type="component" value="Unassembled WGS sequence"/>
</dbReference>
<evidence type="ECO:0000256" key="5">
    <source>
        <dbReference type="ARBA" id="ARBA00022989"/>
    </source>
</evidence>
<dbReference type="InterPro" id="IPR001991">
    <property type="entry name" value="Na-dicarboxylate_symporter"/>
</dbReference>
<keyword evidence="2 7" id="KW-0813">Transport</keyword>
<evidence type="ECO:0000256" key="1">
    <source>
        <dbReference type="ARBA" id="ARBA00004651"/>
    </source>
</evidence>
<name>K3X4P3_GLOUD</name>
<comment type="caution">
    <text evidence="7">Lacks conserved residue(s) required for the propagation of feature annotation.</text>
</comment>
<dbReference type="InterPro" id="IPR036458">
    <property type="entry name" value="Na:dicarbo_symporter_sf"/>
</dbReference>
<dbReference type="SUPFAM" id="SSF118215">
    <property type="entry name" value="Proton glutamate symport protein"/>
    <property type="match status" value="1"/>
</dbReference>
<evidence type="ECO:0000256" key="6">
    <source>
        <dbReference type="ARBA" id="ARBA00023136"/>
    </source>
</evidence>
<evidence type="ECO:0000256" key="3">
    <source>
        <dbReference type="ARBA" id="ARBA00022475"/>
    </source>
</evidence>
<feature type="transmembrane region" description="Helical" evidence="7">
    <location>
        <begin position="79"/>
        <end position="101"/>
    </location>
</feature>
<reference evidence="9" key="3">
    <citation type="submission" date="2015-02" db="UniProtKB">
        <authorList>
            <consortium name="EnsemblProtists"/>
        </authorList>
    </citation>
    <scope>IDENTIFICATION</scope>
    <source>
        <strain evidence="9">DAOM BR144</strain>
    </source>
</reference>
<dbReference type="InParanoid" id="K3X4P3"/>
<dbReference type="STRING" id="431595.K3X4P3"/>
<evidence type="ECO:0000256" key="7">
    <source>
        <dbReference type="RuleBase" id="RU361216"/>
    </source>
</evidence>
<protein>
    <recommendedName>
        <fullName evidence="7">Amino acid transporter</fullName>
    </recommendedName>
</protein>
<dbReference type="GO" id="GO:0015293">
    <property type="term" value="F:symporter activity"/>
    <property type="evidence" value="ECO:0007669"/>
    <property type="project" value="UniProtKB-UniRule"/>
</dbReference>
<dbReference type="Pfam" id="PF00375">
    <property type="entry name" value="SDF"/>
    <property type="match status" value="1"/>
</dbReference>
<keyword evidence="6 7" id="KW-0472">Membrane</keyword>
<dbReference type="HOGENOM" id="CLU_1167885_0_0_1"/>
<evidence type="ECO:0000256" key="4">
    <source>
        <dbReference type="ARBA" id="ARBA00022692"/>
    </source>
</evidence>
<keyword evidence="3" id="KW-1003">Cell membrane</keyword>
<accession>K3X4P3</accession>
<evidence type="ECO:0000256" key="8">
    <source>
        <dbReference type="SAM" id="MobiDB-lite"/>
    </source>
</evidence>
<feature type="compositionally biased region" description="Polar residues" evidence="8">
    <location>
        <begin position="7"/>
        <end position="27"/>
    </location>
</feature>
<feature type="transmembrane region" description="Helical" evidence="7">
    <location>
        <begin position="158"/>
        <end position="183"/>
    </location>
</feature>
<feature type="transmembrane region" description="Helical" evidence="7">
    <location>
        <begin position="121"/>
        <end position="146"/>
    </location>
</feature>
<organism evidence="9 10">
    <name type="scientific">Globisporangium ultimum (strain ATCC 200006 / CBS 805.95 / DAOM BR144)</name>
    <name type="common">Pythium ultimum</name>
    <dbReference type="NCBI Taxonomy" id="431595"/>
    <lineage>
        <taxon>Eukaryota</taxon>
        <taxon>Sar</taxon>
        <taxon>Stramenopiles</taxon>
        <taxon>Oomycota</taxon>
        <taxon>Peronosporomycetes</taxon>
        <taxon>Pythiales</taxon>
        <taxon>Pythiaceae</taxon>
        <taxon>Globisporangium</taxon>
    </lineage>
</organism>
<dbReference type="VEuPathDB" id="FungiDB:PYU1_G012166"/>
<feature type="region of interest" description="Disordered" evidence="8">
    <location>
        <begin position="1"/>
        <end position="27"/>
    </location>
</feature>
<dbReference type="EnsemblProtists" id="PYU1_T012192">
    <property type="protein sequence ID" value="PYU1_T012192"/>
    <property type="gene ID" value="PYU1_G012166"/>
</dbReference>
<reference evidence="10" key="1">
    <citation type="journal article" date="2010" name="Genome Biol.">
        <title>Genome sequence of the necrotrophic plant pathogen Pythium ultimum reveals original pathogenicity mechanisms and effector repertoire.</title>
        <authorList>
            <person name="Levesque C.A."/>
            <person name="Brouwer H."/>
            <person name="Cano L."/>
            <person name="Hamilton J.P."/>
            <person name="Holt C."/>
            <person name="Huitema E."/>
            <person name="Raffaele S."/>
            <person name="Robideau G.P."/>
            <person name="Thines M."/>
            <person name="Win J."/>
            <person name="Zerillo M.M."/>
            <person name="Beakes G.W."/>
            <person name="Boore J.L."/>
            <person name="Busam D."/>
            <person name="Dumas B."/>
            <person name="Ferriera S."/>
            <person name="Fuerstenberg S.I."/>
            <person name="Gachon C.M."/>
            <person name="Gaulin E."/>
            <person name="Govers F."/>
            <person name="Grenville-Briggs L."/>
            <person name="Horner N."/>
            <person name="Hostetler J."/>
            <person name="Jiang R.H."/>
            <person name="Johnson J."/>
            <person name="Krajaejun T."/>
            <person name="Lin H."/>
            <person name="Meijer H.J."/>
            <person name="Moore B."/>
            <person name="Morris P."/>
            <person name="Phuntmart V."/>
            <person name="Puiu D."/>
            <person name="Shetty J."/>
            <person name="Stajich J.E."/>
            <person name="Tripathy S."/>
            <person name="Wawra S."/>
            <person name="van West P."/>
            <person name="Whitty B.R."/>
            <person name="Coutinho P.M."/>
            <person name="Henrissat B."/>
            <person name="Martin F."/>
            <person name="Thomas P.D."/>
            <person name="Tyler B.M."/>
            <person name="De Vries R.P."/>
            <person name="Kamoun S."/>
            <person name="Yandell M."/>
            <person name="Tisserat N."/>
            <person name="Buell C.R."/>
        </authorList>
    </citation>
    <scope>NUCLEOTIDE SEQUENCE</scope>
    <source>
        <strain evidence="10">DAOM:BR144</strain>
    </source>
</reference>
<dbReference type="Gene3D" id="1.10.3860.10">
    <property type="entry name" value="Sodium:dicarboxylate symporter"/>
    <property type="match status" value="1"/>
</dbReference>
<proteinExistence type="inferred from homology"/>
<dbReference type="PRINTS" id="PR00173">
    <property type="entry name" value="EDTRNSPORT"/>
</dbReference>
<keyword evidence="10" id="KW-1185">Reference proteome</keyword>